<evidence type="ECO:0000313" key="3">
    <source>
        <dbReference type="EMBL" id="EAR22256.1"/>
    </source>
</evidence>
<evidence type="ECO:0000313" key="4">
    <source>
        <dbReference type="Proteomes" id="UP000003374"/>
    </source>
</evidence>
<gene>
    <name evidence="3" type="ORF">NB231_05085</name>
</gene>
<dbReference type="RefSeq" id="WP_005000271.1">
    <property type="nucleotide sequence ID" value="NZ_CH672427.1"/>
</dbReference>
<dbReference type="PANTHER" id="PTHR30629:SF2">
    <property type="entry name" value="PROPHAGE INTEGRASE INTS-RELATED"/>
    <property type="match status" value="1"/>
</dbReference>
<comment type="caution">
    <text evidence="3">The sequence shown here is derived from an EMBL/GenBank/DDBJ whole genome shotgun (WGS) entry which is preliminary data.</text>
</comment>
<comment type="similarity">
    <text evidence="1">Belongs to the 'phage' integrase family.</text>
</comment>
<dbReference type="InterPro" id="IPR050808">
    <property type="entry name" value="Phage_Integrase"/>
</dbReference>
<dbReference type="HOGENOM" id="CLU_027562_43_0_6"/>
<dbReference type="Proteomes" id="UP000003374">
    <property type="component" value="Unassembled WGS sequence"/>
</dbReference>
<organism evidence="3 4">
    <name type="scientific">Nitrococcus mobilis Nb-231</name>
    <dbReference type="NCBI Taxonomy" id="314278"/>
    <lineage>
        <taxon>Bacteria</taxon>
        <taxon>Pseudomonadati</taxon>
        <taxon>Pseudomonadota</taxon>
        <taxon>Gammaproteobacteria</taxon>
        <taxon>Chromatiales</taxon>
        <taxon>Ectothiorhodospiraceae</taxon>
        <taxon>Nitrococcus</taxon>
    </lineage>
</organism>
<evidence type="ECO:0000256" key="2">
    <source>
        <dbReference type="ARBA" id="ARBA00022908"/>
    </source>
</evidence>
<dbReference type="GO" id="GO:0003677">
    <property type="term" value="F:DNA binding"/>
    <property type="evidence" value="ECO:0007669"/>
    <property type="project" value="InterPro"/>
</dbReference>
<evidence type="ECO:0000256" key="1">
    <source>
        <dbReference type="ARBA" id="ARBA00008857"/>
    </source>
</evidence>
<protein>
    <submittedName>
        <fullName evidence="3">Symbiosis island integrase</fullName>
    </submittedName>
</protein>
<keyword evidence="4" id="KW-1185">Reference proteome</keyword>
<dbReference type="EMBL" id="AAOF01000004">
    <property type="protein sequence ID" value="EAR22256.1"/>
    <property type="molecule type" value="Genomic_DNA"/>
</dbReference>
<reference evidence="3 4" key="1">
    <citation type="submission" date="2006-02" db="EMBL/GenBank/DDBJ databases">
        <authorList>
            <person name="Waterbury J."/>
            <person name="Ferriera S."/>
            <person name="Johnson J."/>
            <person name="Kravitz S."/>
            <person name="Halpern A."/>
            <person name="Remington K."/>
            <person name="Beeson K."/>
            <person name="Tran B."/>
            <person name="Rogers Y.-H."/>
            <person name="Friedman R."/>
            <person name="Venter J.C."/>
        </authorList>
    </citation>
    <scope>NUCLEOTIDE SEQUENCE [LARGE SCALE GENOMIC DNA]</scope>
    <source>
        <strain evidence="3 4">Nb-231</strain>
    </source>
</reference>
<dbReference type="SUPFAM" id="SSF56349">
    <property type="entry name" value="DNA breaking-rejoining enzymes"/>
    <property type="match status" value="1"/>
</dbReference>
<dbReference type="InterPro" id="IPR011010">
    <property type="entry name" value="DNA_brk_join_enz"/>
</dbReference>
<dbReference type="AlphaFoldDB" id="A4BQA1"/>
<dbReference type="OrthoDB" id="9795573at2"/>
<name>A4BQA1_9GAMM</name>
<sequence length="115" mass="13292">MPGRLEDKPASQNTMIFAVYRMGFHKRTTVHGFRALASTILNEAVTEVDGKKHRMWSVDAVERALAHTEQNKVKGAYDRGDRFEERTRMMQWWADYLDTIAKSAATMEFEHNGSR</sequence>
<dbReference type="eggNOG" id="COG0582">
    <property type="taxonomic scope" value="Bacteria"/>
</dbReference>
<keyword evidence="2" id="KW-0229">DNA integration</keyword>
<accession>A4BQA1</accession>
<proteinExistence type="inferred from homology"/>
<dbReference type="GO" id="GO:0015074">
    <property type="term" value="P:DNA integration"/>
    <property type="evidence" value="ECO:0007669"/>
    <property type="project" value="UniProtKB-KW"/>
</dbReference>
<dbReference type="STRING" id="314278.NB231_05085"/>
<dbReference type="PANTHER" id="PTHR30629">
    <property type="entry name" value="PROPHAGE INTEGRASE"/>
    <property type="match status" value="1"/>
</dbReference>